<organism evidence="6 7">
    <name type="scientific">Flavobacterium silvisoli</name>
    <dbReference type="NCBI Taxonomy" id="2529433"/>
    <lineage>
        <taxon>Bacteria</taxon>
        <taxon>Pseudomonadati</taxon>
        <taxon>Bacteroidota</taxon>
        <taxon>Flavobacteriia</taxon>
        <taxon>Flavobacteriales</taxon>
        <taxon>Flavobacteriaceae</taxon>
        <taxon>Flavobacterium</taxon>
    </lineage>
</organism>
<dbReference type="EC" id="3.5.2.6" evidence="3"/>
<comment type="caution">
    <text evidence="6">The sequence shown here is derived from an EMBL/GenBank/DDBJ whole genome shotgun (WGS) entry which is preliminary data.</text>
</comment>
<reference evidence="6 7" key="1">
    <citation type="submission" date="2019-02" db="EMBL/GenBank/DDBJ databases">
        <title>Flavobacterium sp. RD-2-33 isolated from forest soil.</title>
        <authorList>
            <person name="Chaudhary D.K."/>
        </authorList>
    </citation>
    <scope>NUCLEOTIDE SEQUENCE [LARGE SCALE GENOMIC DNA]</scope>
    <source>
        <strain evidence="6 7">RD-2-33</strain>
    </source>
</reference>
<dbReference type="SUPFAM" id="SSF56601">
    <property type="entry name" value="beta-lactamase/transpeptidase-like"/>
    <property type="match status" value="1"/>
</dbReference>
<evidence type="ECO:0000313" key="7">
    <source>
        <dbReference type="Proteomes" id="UP000293300"/>
    </source>
</evidence>
<keyword evidence="6" id="KW-0378">Hydrolase</keyword>
<comment type="catalytic activity">
    <reaction evidence="1">
        <text>a beta-lactam + H2O = a substituted beta-amino acid</text>
        <dbReference type="Rhea" id="RHEA:20401"/>
        <dbReference type="ChEBI" id="CHEBI:15377"/>
        <dbReference type="ChEBI" id="CHEBI:35627"/>
        <dbReference type="ChEBI" id="CHEBI:140347"/>
        <dbReference type="EC" id="3.5.2.6"/>
    </reaction>
</comment>
<dbReference type="Gene3D" id="3.40.710.10">
    <property type="entry name" value="DD-peptidase/beta-lactamase superfamily"/>
    <property type="match status" value="1"/>
</dbReference>
<accession>A0A4Q9Z7L7</accession>
<evidence type="ECO:0000256" key="3">
    <source>
        <dbReference type="ARBA" id="ARBA00012865"/>
    </source>
</evidence>
<dbReference type="GO" id="GO:0046677">
    <property type="term" value="P:response to antibiotic"/>
    <property type="evidence" value="ECO:0007669"/>
    <property type="project" value="InterPro"/>
</dbReference>
<proteinExistence type="inferred from homology"/>
<dbReference type="Pfam" id="PF13354">
    <property type="entry name" value="Beta-lactamase2"/>
    <property type="match status" value="1"/>
</dbReference>
<protein>
    <recommendedName>
        <fullName evidence="3">beta-lactamase</fullName>
        <ecNumber evidence="3">3.5.2.6</ecNumber>
    </recommendedName>
</protein>
<feature type="domain" description="Beta-lactamase class A catalytic" evidence="5">
    <location>
        <begin position="101"/>
        <end position="309"/>
    </location>
</feature>
<dbReference type="Proteomes" id="UP000293300">
    <property type="component" value="Unassembled WGS sequence"/>
</dbReference>
<sequence length="340" mass="38753">MISFKNKRFSLLHAIIFVALTALITFGLTNFWKERQFVAKMNNSTTFSNNYNVKRMEGFKYIKPLMFVDDEYESDGLMEVKQKITGIIDAYKATGDLINASVYLREYAHNEWMCVNENEKFDPGSLFKVPVLIAILKMAEIHPGFLNKSLTYNKVVNTGKNVAFASKTIKLGQSYTVKELLTYMIKYSDNNATILLEENLEPKILQKLFSDVGLEVPNIYATQYLFTTKEYSYFMRAIYNAGYLSVEDSEFAGELLSQSEFKDGIVKGLPEGTKLAHKFGEAGNQNEKQLHESAIIYLENKPYLLTIMTRGKDNKKLSQFIGEVSQAVYTDMRNQANAAL</sequence>
<dbReference type="EMBL" id="SJPE01000004">
    <property type="protein sequence ID" value="TBX70071.1"/>
    <property type="molecule type" value="Genomic_DNA"/>
</dbReference>
<keyword evidence="4" id="KW-1133">Transmembrane helix</keyword>
<gene>
    <name evidence="6" type="ORF">EZL74_04820</name>
</gene>
<evidence type="ECO:0000313" key="6">
    <source>
        <dbReference type="EMBL" id="TBX70071.1"/>
    </source>
</evidence>
<dbReference type="InterPro" id="IPR000871">
    <property type="entry name" value="Beta-lactam_class-A"/>
</dbReference>
<dbReference type="InterPro" id="IPR012338">
    <property type="entry name" value="Beta-lactam/transpept-like"/>
</dbReference>
<dbReference type="PANTHER" id="PTHR35333:SF3">
    <property type="entry name" value="BETA-LACTAMASE-TYPE TRANSPEPTIDASE FOLD CONTAINING PROTEIN"/>
    <property type="match status" value="1"/>
</dbReference>
<dbReference type="PANTHER" id="PTHR35333">
    <property type="entry name" value="BETA-LACTAMASE"/>
    <property type="match status" value="1"/>
</dbReference>
<dbReference type="GO" id="GO:0008800">
    <property type="term" value="F:beta-lactamase activity"/>
    <property type="evidence" value="ECO:0007669"/>
    <property type="project" value="UniProtKB-EC"/>
</dbReference>
<comment type="similarity">
    <text evidence="2">Belongs to the class-A beta-lactamase family.</text>
</comment>
<evidence type="ECO:0000256" key="2">
    <source>
        <dbReference type="ARBA" id="ARBA00009009"/>
    </source>
</evidence>
<dbReference type="InterPro" id="IPR045155">
    <property type="entry name" value="Beta-lactam_cat"/>
</dbReference>
<evidence type="ECO:0000256" key="4">
    <source>
        <dbReference type="SAM" id="Phobius"/>
    </source>
</evidence>
<dbReference type="AlphaFoldDB" id="A0A4Q9Z7L7"/>
<feature type="transmembrane region" description="Helical" evidence="4">
    <location>
        <begin position="12"/>
        <end position="32"/>
    </location>
</feature>
<dbReference type="GO" id="GO:0030655">
    <property type="term" value="P:beta-lactam antibiotic catabolic process"/>
    <property type="evidence" value="ECO:0007669"/>
    <property type="project" value="InterPro"/>
</dbReference>
<keyword evidence="7" id="KW-1185">Reference proteome</keyword>
<keyword evidence="4" id="KW-0472">Membrane</keyword>
<name>A0A4Q9Z7L7_9FLAO</name>
<evidence type="ECO:0000259" key="5">
    <source>
        <dbReference type="Pfam" id="PF13354"/>
    </source>
</evidence>
<keyword evidence="4" id="KW-0812">Transmembrane</keyword>
<evidence type="ECO:0000256" key="1">
    <source>
        <dbReference type="ARBA" id="ARBA00001526"/>
    </source>
</evidence>